<protein>
    <submittedName>
        <fullName evidence="1">NAD-aldehyde dehydrogenase</fullName>
    </submittedName>
</protein>
<proteinExistence type="predicted"/>
<evidence type="ECO:0000313" key="2">
    <source>
        <dbReference type="Proteomes" id="UP000814140"/>
    </source>
</evidence>
<accession>A0ACB8T709</accession>
<reference evidence="1" key="2">
    <citation type="journal article" date="2022" name="New Phytol.">
        <title>Evolutionary transition to the ectomycorrhizal habit in the genomes of a hyperdiverse lineage of mushroom-forming fungi.</title>
        <authorList>
            <person name="Looney B."/>
            <person name="Miyauchi S."/>
            <person name="Morin E."/>
            <person name="Drula E."/>
            <person name="Courty P.E."/>
            <person name="Kohler A."/>
            <person name="Kuo A."/>
            <person name="LaButti K."/>
            <person name="Pangilinan J."/>
            <person name="Lipzen A."/>
            <person name="Riley R."/>
            <person name="Andreopoulos W."/>
            <person name="He G."/>
            <person name="Johnson J."/>
            <person name="Nolan M."/>
            <person name="Tritt A."/>
            <person name="Barry K.W."/>
            <person name="Grigoriev I.V."/>
            <person name="Nagy L.G."/>
            <person name="Hibbett D."/>
            <person name="Henrissat B."/>
            <person name="Matheny P.B."/>
            <person name="Labbe J."/>
            <person name="Martin F.M."/>
        </authorList>
    </citation>
    <scope>NUCLEOTIDE SEQUENCE</scope>
    <source>
        <strain evidence="1">HHB10654</strain>
    </source>
</reference>
<dbReference type="EMBL" id="MU277199">
    <property type="protein sequence ID" value="KAI0064308.1"/>
    <property type="molecule type" value="Genomic_DNA"/>
</dbReference>
<organism evidence="1 2">
    <name type="scientific">Artomyces pyxidatus</name>
    <dbReference type="NCBI Taxonomy" id="48021"/>
    <lineage>
        <taxon>Eukaryota</taxon>
        <taxon>Fungi</taxon>
        <taxon>Dikarya</taxon>
        <taxon>Basidiomycota</taxon>
        <taxon>Agaricomycotina</taxon>
        <taxon>Agaricomycetes</taxon>
        <taxon>Russulales</taxon>
        <taxon>Auriscalpiaceae</taxon>
        <taxon>Artomyces</taxon>
    </lineage>
</organism>
<keyword evidence="2" id="KW-1185">Reference proteome</keyword>
<reference evidence="1" key="1">
    <citation type="submission" date="2021-03" db="EMBL/GenBank/DDBJ databases">
        <authorList>
            <consortium name="DOE Joint Genome Institute"/>
            <person name="Ahrendt S."/>
            <person name="Looney B.P."/>
            <person name="Miyauchi S."/>
            <person name="Morin E."/>
            <person name="Drula E."/>
            <person name="Courty P.E."/>
            <person name="Chicoki N."/>
            <person name="Fauchery L."/>
            <person name="Kohler A."/>
            <person name="Kuo A."/>
            <person name="Labutti K."/>
            <person name="Pangilinan J."/>
            <person name="Lipzen A."/>
            <person name="Riley R."/>
            <person name="Andreopoulos W."/>
            <person name="He G."/>
            <person name="Johnson J."/>
            <person name="Barry K.W."/>
            <person name="Grigoriev I.V."/>
            <person name="Nagy L."/>
            <person name="Hibbett D."/>
            <person name="Henrissat B."/>
            <person name="Matheny P.B."/>
            <person name="Labbe J."/>
            <person name="Martin F."/>
        </authorList>
    </citation>
    <scope>NUCLEOTIDE SEQUENCE</scope>
    <source>
        <strain evidence="1">HHB10654</strain>
    </source>
</reference>
<comment type="caution">
    <text evidence="1">The sequence shown here is derived from an EMBL/GenBank/DDBJ whole genome shotgun (WGS) entry which is preliminary data.</text>
</comment>
<evidence type="ECO:0000313" key="1">
    <source>
        <dbReference type="EMBL" id="KAI0064308.1"/>
    </source>
</evidence>
<dbReference type="Proteomes" id="UP000814140">
    <property type="component" value="Unassembled WGS sequence"/>
</dbReference>
<gene>
    <name evidence="1" type="ORF">BV25DRAFT_304521</name>
</gene>
<name>A0ACB8T709_9AGAM</name>
<sequence>MTIPKFTATSIDEIPVNLRRGFRTGKSKSIAYRKQQLLALAYMIKDNAARLHEALDIDLHRAPAETSFIDIFPSLAEAKEAYDSVGRWSKPERAHWSFNWFAMNPTIRKEPKGVVLIISPFNYPITLSLGPLSGAIAAGNACVLKPSELTPAYSALLAELVSQYLDPEMYTVINGAIPESTEMLKLQWDHILYTGGGRVASIILGAAAKTLTPVTTELGGKSPAFIDPKCDLKLTAKRLMWGKVTNSGQTCIAPDYVLVPRSFVDTFVKACIEALKEFFPDGAEKSDSYARIISPGHFARIKGLLDGTKGTVVYGGSTNAETKFIEPTLVVGVKNDDSLMSEEIFGPVLPILVVEDVDEALEIVNSRDHPLALYAFSKDAAYKAKVFDNTQSGACVANDCIVHYGAEGLPFGGIGPSGSGMQGGKFSFDTFTHFRATLDNPKWVDIILGGRYPPFNPKKKASIEGLFPSFPPRDGSSRWSPWFLFAAATATIGAILTKRSGLLGA</sequence>